<keyword evidence="6" id="KW-0472">Membrane</keyword>
<evidence type="ECO:0000256" key="3">
    <source>
        <dbReference type="ARBA" id="ARBA00022729"/>
    </source>
</evidence>
<feature type="domain" description="Wall-associated receptor kinase galacturonan-binding" evidence="8">
    <location>
        <begin position="44"/>
        <end position="104"/>
    </location>
</feature>
<dbReference type="InterPro" id="IPR013695">
    <property type="entry name" value="WAK"/>
</dbReference>
<evidence type="ECO:0000256" key="5">
    <source>
        <dbReference type="ARBA" id="ARBA00023180"/>
    </source>
</evidence>
<sequence>MKSLGCSCTWREHSKNGVWLWAVVVLHVRAFGLIALASMAKPGCEERCGDMEIPYPFGMGDEGCFVEGLDITCNRSVVPPKVLLGKGNLQVLNISLANAEVRVNNTRSLSYSCYNGNRTSGYVTLPENLPYTFSNKTVFTAIGCDTVGYVTDNDSFTSGCVSQCMNRSTVVNGSCNGIGCCETTLPKHKNYLRVSATSLSNYTLSKEYSWCSYAFLAERESYNFRGTDLRLFLSKADLAIVLDWEIRNGSCLSTANSSSIPHVCGENAECFDSERGIGYVCRCIRGYEGNPYLSGGCQGMDSLSLPPPPPFPN</sequence>
<evidence type="ECO:0000256" key="1">
    <source>
        <dbReference type="ARBA" id="ARBA00004479"/>
    </source>
</evidence>
<dbReference type="EMBL" id="KI392687">
    <property type="protein sequence ID" value="ERN11485.1"/>
    <property type="molecule type" value="Genomic_DNA"/>
</dbReference>
<reference evidence="10" key="1">
    <citation type="journal article" date="2013" name="Science">
        <title>The Amborella genome and the evolution of flowering plants.</title>
        <authorList>
            <consortium name="Amborella Genome Project"/>
        </authorList>
    </citation>
    <scope>NUCLEOTIDE SEQUENCE [LARGE SCALE GENOMIC DNA]</scope>
</reference>
<keyword evidence="2" id="KW-0808">Transferase</keyword>
<feature type="transmembrane region" description="Helical" evidence="6">
    <location>
        <begin position="18"/>
        <end position="37"/>
    </location>
</feature>
<dbReference type="Gramene" id="ERN11485">
    <property type="protein sequence ID" value="ERN11485"/>
    <property type="gene ID" value="AMTR_s00022p00099860"/>
</dbReference>
<keyword evidence="4" id="KW-1015">Disulfide bond</keyword>
<evidence type="ECO:0000256" key="6">
    <source>
        <dbReference type="SAM" id="Phobius"/>
    </source>
</evidence>
<evidence type="ECO:0008006" key="11">
    <source>
        <dbReference type="Google" id="ProtNLM"/>
    </source>
</evidence>
<dbReference type="GO" id="GO:0016020">
    <property type="term" value="C:membrane"/>
    <property type="evidence" value="ECO:0007669"/>
    <property type="project" value="UniProtKB-SubCell"/>
</dbReference>
<feature type="domain" description="Wall-associated receptor kinase" evidence="7">
    <location>
        <begin position="173"/>
        <end position="247"/>
    </location>
</feature>
<evidence type="ECO:0000313" key="10">
    <source>
        <dbReference type="Proteomes" id="UP000017836"/>
    </source>
</evidence>
<dbReference type="GO" id="GO:0004674">
    <property type="term" value="F:protein serine/threonine kinase activity"/>
    <property type="evidence" value="ECO:0007669"/>
    <property type="project" value="InterPro"/>
</dbReference>
<protein>
    <recommendedName>
        <fullName evidence="11">Wall-associated receptor kinase galacturonan-binding domain-containing protein</fullName>
    </recommendedName>
</protein>
<dbReference type="HOGENOM" id="CLU_000288_43_10_1"/>
<dbReference type="eggNOG" id="ENOG502QQPF">
    <property type="taxonomic scope" value="Eukaryota"/>
</dbReference>
<evidence type="ECO:0000313" key="9">
    <source>
        <dbReference type="EMBL" id="ERN11485.1"/>
    </source>
</evidence>
<keyword evidence="5" id="KW-0325">Glycoprotein</keyword>
<dbReference type="InterPro" id="IPR025287">
    <property type="entry name" value="WAK_GUB"/>
</dbReference>
<gene>
    <name evidence="9" type="ORF">AMTR_s00022p00099860</name>
</gene>
<evidence type="ECO:0000259" key="8">
    <source>
        <dbReference type="Pfam" id="PF13947"/>
    </source>
</evidence>
<name>W1PW05_AMBTC</name>
<keyword evidence="6" id="KW-0812">Transmembrane</keyword>
<comment type="subcellular location">
    <subcellularLocation>
        <location evidence="1">Membrane</location>
        <topology evidence="1">Single-pass type I membrane protein</topology>
    </subcellularLocation>
</comment>
<dbReference type="Proteomes" id="UP000017836">
    <property type="component" value="Unassembled WGS sequence"/>
</dbReference>
<dbReference type="AlphaFoldDB" id="W1PW05"/>
<accession>W1PW05</accession>
<dbReference type="OrthoDB" id="4062651at2759"/>
<dbReference type="OMA" id="ETCKAAQ"/>
<proteinExistence type="predicted"/>
<evidence type="ECO:0000256" key="4">
    <source>
        <dbReference type="ARBA" id="ARBA00023157"/>
    </source>
</evidence>
<keyword evidence="6" id="KW-1133">Transmembrane helix</keyword>
<dbReference type="Pfam" id="PF08488">
    <property type="entry name" value="WAK"/>
    <property type="match status" value="1"/>
</dbReference>
<dbReference type="PANTHER" id="PTHR33491">
    <property type="entry name" value="OSJNBA0016N04.9 PROTEIN"/>
    <property type="match status" value="1"/>
</dbReference>
<organism evidence="9 10">
    <name type="scientific">Amborella trichopoda</name>
    <dbReference type="NCBI Taxonomy" id="13333"/>
    <lineage>
        <taxon>Eukaryota</taxon>
        <taxon>Viridiplantae</taxon>
        <taxon>Streptophyta</taxon>
        <taxon>Embryophyta</taxon>
        <taxon>Tracheophyta</taxon>
        <taxon>Spermatophyta</taxon>
        <taxon>Magnoliopsida</taxon>
        <taxon>Amborellales</taxon>
        <taxon>Amborellaceae</taxon>
        <taxon>Amborella</taxon>
    </lineage>
</organism>
<evidence type="ECO:0000259" key="7">
    <source>
        <dbReference type="Pfam" id="PF08488"/>
    </source>
</evidence>
<keyword evidence="3" id="KW-0732">Signal</keyword>
<keyword evidence="10" id="KW-1185">Reference proteome</keyword>
<dbReference type="GO" id="GO:0030247">
    <property type="term" value="F:polysaccharide binding"/>
    <property type="evidence" value="ECO:0007669"/>
    <property type="project" value="InterPro"/>
</dbReference>
<dbReference type="Pfam" id="PF13947">
    <property type="entry name" value="GUB_WAK_bind"/>
    <property type="match status" value="1"/>
</dbReference>
<evidence type="ECO:0000256" key="2">
    <source>
        <dbReference type="ARBA" id="ARBA00022679"/>
    </source>
</evidence>